<reference evidence="3 4" key="1">
    <citation type="submission" date="2024-09" db="EMBL/GenBank/DDBJ databases">
        <title>Novel species of the genus Pelomonas and Roseateles isolated from streams.</title>
        <authorList>
            <person name="Lu H."/>
        </authorList>
    </citation>
    <scope>NUCLEOTIDE SEQUENCE [LARGE SCALE GENOMIC DNA]</scope>
    <source>
        <strain evidence="3 4">DC23W</strain>
    </source>
</reference>
<evidence type="ECO:0000259" key="2">
    <source>
        <dbReference type="Pfam" id="PF07589"/>
    </source>
</evidence>
<evidence type="ECO:0000313" key="4">
    <source>
        <dbReference type="Proteomes" id="UP001606300"/>
    </source>
</evidence>
<gene>
    <name evidence="3" type="ORF">ACG02S_16785</name>
</gene>
<protein>
    <submittedName>
        <fullName evidence="3">PEP-CTERM sorting domain-containing protein</fullName>
    </submittedName>
</protein>
<feature type="signal peptide" evidence="1">
    <location>
        <begin position="1"/>
        <end position="19"/>
    </location>
</feature>
<sequence>MKSKLISLMAALIAAPAMAAVVQTTGAGSATPGATHLVYAADFETNTNLDNPWSEGGLTVRHTGFANDNGGCGYAGLDCLVDPADVYTEKFSGNFFGTAGTNAYVSIATDGPNLHGIEFAVGSGYASIHVLWQTLLDGVVTGTGRASLGSQLVGEVLGLQDAAGFDEVRVFTFDSATDTSGYSRAEIDSVRGFTIPEPGSLALASLAGLGLIGARRRRR</sequence>
<feature type="chain" id="PRO_5045812821" evidence="1">
    <location>
        <begin position="20"/>
        <end position="219"/>
    </location>
</feature>
<evidence type="ECO:0000256" key="1">
    <source>
        <dbReference type="SAM" id="SignalP"/>
    </source>
</evidence>
<dbReference type="RefSeq" id="WP_394471623.1">
    <property type="nucleotide sequence ID" value="NZ_JBIGHY010000006.1"/>
</dbReference>
<organism evidence="3 4">
    <name type="scientific">Pelomonas dachongensis</name>
    <dbReference type="NCBI Taxonomy" id="3299029"/>
    <lineage>
        <taxon>Bacteria</taxon>
        <taxon>Pseudomonadati</taxon>
        <taxon>Pseudomonadota</taxon>
        <taxon>Betaproteobacteria</taxon>
        <taxon>Burkholderiales</taxon>
        <taxon>Sphaerotilaceae</taxon>
        <taxon>Roseateles</taxon>
    </lineage>
</organism>
<dbReference type="EMBL" id="JBIGHY010000006">
    <property type="protein sequence ID" value="MFG6415552.1"/>
    <property type="molecule type" value="Genomic_DNA"/>
</dbReference>
<keyword evidence="1" id="KW-0732">Signal</keyword>
<accession>A0ABW7EQ35</accession>
<keyword evidence="4" id="KW-1185">Reference proteome</keyword>
<dbReference type="InterPro" id="IPR013424">
    <property type="entry name" value="Ice-binding_C"/>
</dbReference>
<name>A0ABW7EQ35_9BURK</name>
<dbReference type="NCBIfam" id="TIGR02595">
    <property type="entry name" value="PEP_CTERM"/>
    <property type="match status" value="1"/>
</dbReference>
<dbReference type="Pfam" id="PF07589">
    <property type="entry name" value="PEP-CTERM"/>
    <property type="match status" value="1"/>
</dbReference>
<feature type="domain" description="Ice-binding protein C-terminal" evidence="2">
    <location>
        <begin position="194"/>
        <end position="217"/>
    </location>
</feature>
<evidence type="ECO:0000313" key="3">
    <source>
        <dbReference type="EMBL" id="MFG6415552.1"/>
    </source>
</evidence>
<dbReference type="Proteomes" id="UP001606300">
    <property type="component" value="Unassembled WGS sequence"/>
</dbReference>
<proteinExistence type="predicted"/>
<comment type="caution">
    <text evidence="3">The sequence shown here is derived from an EMBL/GenBank/DDBJ whole genome shotgun (WGS) entry which is preliminary data.</text>
</comment>